<dbReference type="Proteomes" id="UP000537775">
    <property type="component" value="Unassembled WGS sequence"/>
</dbReference>
<dbReference type="EMBL" id="JACHML010000001">
    <property type="protein sequence ID" value="MBB6390156.1"/>
    <property type="molecule type" value="Genomic_DNA"/>
</dbReference>
<dbReference type="Pfam" id="PF14403">
    <property type="entry name" value="CP_ATPgrasp_2"/>
    <property type="match status" value="1"/>
</dbReference>
<dbReference type="PANTHER" id="PTHR34595:SF2">
    <property type="entry name" value="BLR2978 PROTEIN"/>
    <property type="match status" value="1"/>
</dbReference>
<reference evidence="3 4" key="1">
    <citation type="submission" date="2020-08" db="EMBL/GenBank/DDBJ databases">
        <title>Sequencing the genomes of 1000 actinobacteria strains.</title>
        <authorList>
            <person name="Klenk H.-P."/>
        </authorList>
    </citation>
    <scope>NUCLEOTIDE SEQUENCE [LARGE SCALE GENOMIC DNA]</scope>
    <source>
        <strain evidence="3 4">DSM 12511</strain>
    </source>
</reference>
<name>A0A7X0FMF6_9MICO</name>
<evidence type="ECO:0000313" key="3">
    <source>
        <dbReference type="EMBL" id="MBB6390156.1"/>
    </source>
</evidence>
<sequence>MSVLHEYAADLTQATLPLNGGPAGPMTRFDEVIGPEGTLRPAWKGLASAAVTLTQTEVARLVREIASTLADDGVTYAHRGGPRPWRLDPLPLVFDAASWSRIEVGLAQRAELLNAIMTDLYGDQRLLSEGVIPAPAVFAHPGFVRAIARPSVADPHPLLLTGTDLGRDADGEWRVLADRVQAPSGLGYAMENRLVISRLLPDLYHEADLHRIDPYFVVLRDALLQCAPSDDPDPRVVVLSPGTHSETAYDQAFIATTLGFPLVQGDDLVVHDGSVWIKPPRWPHAKPVDRVDVILRRVDAEWCDPLELRGNSQLGVAGLVEAVRRGTVHVVNGIGAGVLENPALLPFLPAACERLLGEQLRLPATPAWWCGDRDGLERVLSQLRRDPEAIIVRTLDGVSAGDDLTPDELAVRIRAHPYRYVGLARLPLSQAPVWRSGGVAEARPLVLRAFSVRYGSAYRTLAGGMATARDDDGVPHTKDVWVLKSDPSEPDQGLPGPSPLAMVPSIPALAPRALADMFWAGRYAERAEDLLRLVVSTQGLLERDGRRAASAAWALQGILQRLSGTRWMSSADELRSLLVDADRAGSAAHALAGMRGALEGVRDQLSGDTWRVFSIADRAMEAARDSTHPPQIAESAERMLSGILSLYGVTSNMIRDTGWHMIEAGRYLERALQLCILLEATTSTDAAGAADRQVLDGVLLAAESLVTHRRRYRGYGRTRSIFDLLLKDLDNPRSLAFALEQVKVHLEAMPDSTGSTRPERLRDALGEALEAVDVAGLSAETDGRRPALAEFLAESAKSLRRLADAIAELHFEGGPPAVQMSSLALVEEMGRA</sequence>
<dbReference type="SUPFAM" id="SSF56059">
    <property type="entry name" value="Glutathione synthetase ATP-binding domain-like"/>
    <property type="match status" value="1"/>
</dbReference>
<keyword evidence="4" id="KW-1185">Reference proteome</keyword>
<evidence type="ECO:0000259" key="1">
    <source>
        <dbReference type="Pfam" id="PF04168"/>
    </source>
</evidence>
<dbReference type="RefSeq" id="WP_184749408.1">
    <property type="nucleotide sequence ID" value="NZ_BAAAJR010000003.1"/>
</dbReference>
<evidence type="ECO:0000259" key="2">
    <source>
        <dbReference type="Pfam" id="PF14403"/>
    </source>
</evidence>
<dbReference type="AlphaFoldDB" id="A0A7X0FMF6"/>
<evidence type="ECO:0000313" key="4">
    <source>
        <dbReference type="Proteomes" id="UP000537775"/>
    </source>
</evidence>
<proteinExistence type="predicted"/>
<protein>
    <submittedName>
        <fullName evidence="3">Putative circularly permuted ATP-grasp superfamily protein/putative alpha-E superfamily protein</fullName>
    </submittedName>
</protein>
<dbReference type="PANTHER" id="PTHR34595">
    <property type="entry name" value="BLR5612 PROTEIN"/>
    <property type="match status" value="1"/>
</dbReference>
<dbReference type="InterPro" id="IPR007296">
    <property type="entry name" value="DUF403"/>
</dbReference>
<feature type="domain" description="Circularly permuted ATP-grasp type 2" evidence="2">
    <location>
        <begin position="91"/>
        <end position="466"/>
    </location>
</feature>
<accession>A0A7X0FMF6</accession>
<dbReference type="InterPro" id="IPR051680">
    <property type="entry name" value="ATP-dep_Glu-Cys_Ligase-2"/>
</dbReference>
<dbReference type="Gene3D" id="3.40.50.11290">
    <property type="match status" value="1"/>
</dbReference>
<gene>
    <name evidence="3" type="ORF">HD594_000469</name>
</gene>
<organism evidence="3 4">
    <name type="scientific">Microbacterium thalassium</name>
    <dbReference type="NCBI Taxonomy" id="362649"/>
    <lineage>
        <taxon>Bacteria</taxon>
        <taxon>Bacillati</taxon>
        <taxon>Actinomycetota</taxon>
        <taxon>Actinomycetes</taxon>
        <taxon>Micrococcales</taxon>
        <taxon>Microbacteriaceae</taxon>
        <taxon>Microbacterium</taxon>
    </lineage>
</organism>
<feature type="domain" description="DUF403" evidence="1">
    <location>
        <begin position="511"/>
        <end position="811"/>
    </location>
</feature>
<dbReference type="Pfam" id="PF04168">
    <property type="entry name" value="Alpha-E"/>
    <property type="match status" value="1"/>
</dbReference>
<dbReference type="InterPro" id="IPR025841">
    <property type="entry name" value="CP_ATPgrasp_2"/>
</dbReference>
<comment type="caution">
    <text evidence="3">The sequence shown here is derived from an EMBL/GenBank/DDBJ whole genome shotgun (WGS) entry which is preliminary data.</text>
</comment>